<keyword evidence="8 12" id="KW-0630">Potassium</keyword>
<feature type="domain" description="K+ potassium transporter integral membrane" evidence="13">
    <location>
        <begin position="17"/>
        <end position="469"/>
    </location>
</feature>
<feature type="domain" description="K+ potassium transporter C-terminal" evidence="14">
    <location>
        <begin position="482"/>
        <end position="631"/>
    </location>
</feature>
<evidence type="ECO:0000256" key="9">
    <source>
        <dbReference type="ARBA" id="ARBA00022989"/>
    </source>
</evidence>
<evidence type="ECO:0000313" key="16">
    <source>
        <dbReference type="EMBL" id="TCU81345.1"/>
    </source>
</evidence>
<evidence type="ECO:0000256" key="5">
    <source>
        <dbReference type="ARBA" id="ARBA00022538"/>
    </source>
</evidence>
<dbReference type="PANTHER" id="PTHR30540:SF79">
    <property type="entry name" value="LOW AFFINITY POTASSIUM TRANSPORT SYSTEM PROTEIN KUP"/>
    <property type="match status" value="1"/>
</dbReference>
<evidence type="ECO:0000256" key="3">
    <source>
        <dbReference type="ARBA" id="ARBA00022448"/>
    </source>
</evidence>
<dbReference type="EMBL" id="SMBT01000023">
    <property type="protein sequence ID" value="TCU81345.1"/>
    <property type="molecule type" value="Genomic_DNA"/>
</dbReference>
<dbReference type="InterPro" id="IPR053951">
    <property type="entry name" value="K_trans_N"/>
</dbReference>
<keyword evidence="4 12" id="KW-1003">Cell membrane</keyword>
<feature type="transmembrane region" description="Helical" evidence="12">
    <location>
        <begin position="219"/>
        <end position="239"/>
    </location>
</feature>
<comment type="subcellular location">
    <subcellularLocation>
        <location evidence="12">Cell membrane</location>
        <topology evidence="12">Multi-pass membrane protein</topology>
    </subcellularLocation>
    <subcellularLocation>
        <location evidence="1">Membrane</location>
        <topology evidence="1">Multi-pass membrane protein</topology>
    </subcellularLocation>
</comment>
<comment type="function">
    <text evidence="12">Transport of potassium into the cell. Likely operates as a K(+):H(+) symporter.</text>
</comment>
<dbReference type="AlphaFoldDB" id="A0A377ST49"/>
<organism evidence="15 17">
    <name type="scientific">Iodobacter fluviatilis</name>
    <dbReference type="NCBI Taxonomy" id="537"/>
    <lineage>
        <taxon>Bacteria</taxon>
        <taxon>Pseudomonadati</taxon>
        <taxon>Pseudomonadota</taxon>
        <taxon>Betaproteobacteria</taxon>
        <taxon>Neisseriales</taxon>
        <taxon>Chitinibacteraceae</taxon>
        <taxon>Iodobacter</taxon>
    </lineage>
</organism>
<feature type="transmembrane region" description="Helical" evidence="12">
    <location>
        <begin position="174"/>
        <end position="195"/>
    </location>
</feature>
<dbReference type="GO" id="GO:0015079">
    <property type="term" value="F:potassium ion transmembrane transporter activity"/>
    <property type="evidence" value="ECO:0007669"/>
    <property type="project" value="UniProtKB-UniRule"/>
</dbReference>
<evidence type="ECO:0000256" key="2">
    <source>
        <dbReference type="ARBA" id="ARBA00007019"/>
    </source>
</evidence>
<keyword evidence="18" id="KW-1185">Reference proteome</keyword>
<keyword evidence="9 12" id="KW-1133">Transmembrane helix</keyword>
<keyword evidence="6 12" id="KW-0812">Transmembrane</keyword>
<feature type="transmembrane region" description="Helical" evidence="12">
    <location>
        <begin position="402"/>
        <end position="424"/>
    </location>
</feature>
<proteinExistence type="inferred from homology"/>
<evidence type="ECO:0000313" key="15">
    <source>
        <dbReference type="EMBL" id="STR45201.1"/>
    </source>
</evidence>
<evidence type="ECO:0000256" key="1">
    <source>
        <dbReference type="ARBA" id="ARBA00004141"/>
    </source>
</evidence>
<feature type="transmembrane region" description="Helical" evidence="12">
    <location>
        <begin position="251"/>
        <end position="267"/>
    </location>
</feature>
<evidence type="ECO:0000256" key="8">
    <source>
        <dbReference type="ARBA" id="ARBA00022958"/>
    </source>
</evidence>
<dbReference type="PANTHER" id="PTHR30540">
    <property type="entry name" value="OSMOTIC STRESS POTASSIUM TRANSPORTER"/>
    <property type="match status" value="1"/>
</dbReference>
<reference evidence="15 17" key="1">
    <citation type="submission" date="2018-06" db="EMBL/GenBank/DDBJ databases">
        <authorList>
            <consortium name="Pathogen Informatics"/>
            <person name="Doyle S."/>
        </authorList>
    </citation>
    <scope>NUCLEOTIDE SEQUENCE [LARGE SCALE GENOMIC DNA]</scope>
    <source>
        <strain evidence="15 17">NCTC11159</strain>
    </source>
</reference>
<dbReference type="InterPro" id="IPR023051">
    <property type="entry name" value="Kup"/>
</dbReference>
<evidence type="ECO:0000256" key="6">
    <source>
        <dbReference type="ARBA" id="ARBA00022692"/>
    </source>
</evidence>
<dbReference type="RefSeq" id="WP_115228891.1">
    <property type="nucleotide sequence ID" value="NZ_CAWOLO010000023.1"/>
</dbReference>
<dbReference type="InterPro" id="IPR053952">
    <property type="entry name" value="K_trans_C"/>
</dbReference>
<evidence type="ECO:0000256" key="11">
    <source>
        <dbReference type="ARBA" id="ARBA00023136"/>
    </source>
</evidence>
<protein>
    <recommendedName>
        <fullName evidence="12">Probable potassium transport system protein Kup</fullName>
    </recommendedName>
</protein>
<gene>
    <name evidence="12" type="primary">kup</name>
    <name evidence="16" type="ORF">EV682_12358</name>
    <name evidence="15" type="ORF">NCTC11159_03750</name>
</gene>
<feature type="transmembrane region" description="Helical" evidence="12">
    <location>
        <begin position="430"/>
        <end position="449"/>
    </location>
</feature>
<dbReference type="Pfam" id="PF02705">
    <property type="entry name" value="K_trans"/>
    <property type="match status" value="1"/>
</dbReference>
<comment type="similarity">
    <text evidence="2 12">Belongs to the HAK/KUP transporter (TC 2.A.72) family.</text>
</comment>
<reference evidence="16 18" key="2">
    <citation type="submission" date="2019-03" db="EMBL/GenBank/DDBJ databases">
        <title>Genomic Encyclopedia of Type Strains, Phase IV (KMG-IV): sequencing the most valuable type-strain genomes for metagenomic binning, comparative biology and taxonomic classification.</title>
        <authorList>
            <person name="Goeker M."/>
        </authorList>
    </citation>
    <scope>NUCLEOTIDE SEQUENCE [LARGE SCALE GENOMIC DNA]</scope>
    <source>
        <strain evidence="16 18">DSM 3764</strain>
    </source>
</reference>
<keyword evidence="5 12" id="KW-0633">Potassium transport</keyword>
<evidence type="ECO:0000259" key="14">
    <source>
        <dbReference type="Pfam" id="PF22776"/>
    </source>
</evidence>
<feature type="transmembrane region" description="Helical" evidence="12">
    <location>
        <begin position="145"/>
        <end position="162"/>
    </location>
</feature>
<dbReference type="InterPro" id="IPR003855">
    <property type="entry name" value="K+_transporter"/>
</dbReference>
<evidence type="ECO:0000313" key="18">
    <source>
        <dbReference type="Proteomes" id="UP000295794"/>
    </source>
</evidence>
<keyword evidence="3 12" id="KW-0813">Transport</keyword>
<dbReference type="Proteomes" id="UP000295794">
    <property type="component" value="Unassembled WGS sequence"/>
</dbReference>
<keyword evidence="11 12" id="KW-0472">Membrane</keyword>
<evidence type="ECO:0000256" key="10">
    <source>
        <dbReference type="ARBA" id="ARBA00023065"/>
    </source>
</evidence>
<dbReference type="HAMAP" id="MF_01522">
    <property type="entry name" value="Kup"/>
    <property type="match status" value="1"/>
</dbReference>
<evidence type="ECO:0000259" key="13">
    <source>
        <dbReference type="Pfam" id="PF02705"/>
    </source>
</evidence>
<dbReference type="Proteomes" id="UP000255108">
    <property type="component" value="Unassembled WGS sequence"/>
</dbReference>
<name>A0A377ST49_9NEIS</name>
<evidence type="ECO:0000256" key="12">
    <source>
        <dbReference type="HAMAP-Rule" id="MF_01522"/>
    </source>
</evidence>
<dbReference type="EMBL" id="UGHR01000003">
    <property type="protein sequence ID" value="STR45201.1"/>
    <property type="molecule type" value="Genomic_DNA"/>
</dbReference>
<evidence type="ECO:0000256" key="4">
    <source>
        <dbReference type="ARBA" id="ARBA00022475"/>
    </source>
</evidence>
<evidence type="ECO:0000313" key="17">
    <source>
        <dbReference type="Proteomes" id="UP000255108"/>
    </source>
</evidence>
<feature type="transmembrane region" description="Helical" evidence="12">
    <location>
        <begin position="105"/>
        <end position="125"/>
    </location>
</feature>
<feature type="transmembrane region" description="Helical" evidence="12">
    <location>
        <begin position="51"/>
        <end position="74"/>
    </location>
</feature>
<comment type="catalytic activity">
    <reaction evidence="12">
        <text>K(+)(in) + H(+)(in) = K(+)(out) + H(+)(out)</text>
        <dbReference type="Rhea" id="RHEA:28490"/>
        <dbReference type="ChEBI" id="CHEBI:15378"/>
        <dbReference type="ChEBI" id="CHEBI:29103"/>
    </reaction>
</comment>
<dbReference type="Pfam" id="PF22776">
    <property type="entry name" value="K_trans_C"/>
    <property type="match status" value="1"/>
</dbReference>
<keyword evidence="10 12" id="KW-0406">Ion transport</keyword>
<sequence>MSSASSLDRDPKKIAGLAIGAIGVVYGDIGTSPLYTLKECFNHAELTLSAFNVLGILSLIFWGLMLVVSLKYVVFILRADNRGEGGVLSLMALALRSAAPGSRKYAIIVGLGLFGAALFYGDSMITPAVSVLSALEGIGVISHQLDAYIIPVTIIVLIALFMMQARGTASIGKLFGPVMLVWFAILAALGIWNIIKSPDVLAAMNPIHAVHFFAAEPGLAFVLLGAVVLSLTGAEALYADMGHFGRPAIRYAWFLLVLPALVLNYFGQGALLLHSPEAIKNPFFLMAPAWALAPLVVLATCATVIASQAVISGAYSMTSQAVQLGFCPRMDIQHTSENEIGQIYIPQINWFLLVSVILLVLAFRTSSNLAAAYGFAVTCTMVITTLLAFIVLGRDASTLNRVLIWFVLAFLLVIDLAFFSANLLKLHEGGWFPLMIGLMVFALLTTWKYGRKLLSERMHDGELPLAGFVEALEASPPQRVEGTAIFMTASTDSVPHALLHNLKHNKVLHERVVFMTVLTTDIPYVAARERVVVRKLGESFCQIIATYGFKEEPSVPAILAQVEQLQPELVFDSMQTSYFLSRETIVEAKYPAMSWWRRNLFSIMSRNATRATNFFKIPPNRVVEMGMQVEI</sequence>
<feature type="transmembrane region" description="Helical" evidence="12">
    <location>
        <begin position="287"/>
        <end position="311"/>
    </location>
</feature>
<dbReference type="OrthoDB" id="9805577at2"/>
<feature type="transmembrane region" description="Helical" evidence="12">
    <location>
        <begin position="343"/>
        <end position="363"/>
    </location>
</feature>
<evidence type="ECO:0000256" key="7">
    <source>
        <dbReference type="ARBA" id="ARBA00022847"/>
    </source>
</evidence>
<dbReference type="GO" id="GO:0015293">
    <property type="term" value="F:symporter activity"/>
    <property type="evidence" value="ECO:0007669"/>
    <property type="project" value="UniProtKB-UniRule"/>
</dbReference>
<accession>A0A377ST49</accession>
<keyword evidence="7 12" id="KW-0769">Symport</keyword>
<feature type="transmembrane region" description="Helical" evidence="12">
    <location>
        <begin position="369"/>
        <end position="390"/>
    </location>
</feature>
<dbReference type="GO" id="GO:0005886">
    <property type="term" value="C:plasma membrane"/>
    <property type="evidence" value="ECO:0007669"/>
    <property type="project" value="UniProtKB-SubCell"/>
</dbReference>